<dbReference type="Proteomes" id="UP001219630">
    <property type="component" value="Chromosome"/>
</dbReference>
<dbReference type="EMBL" id="CP114280">
    <property type="protein sequence ID" value="WFN56888.1"/>
    <property type="molecule type" value="Genomic_DNA"/>
</dbReference>
<accession>A0ABY8GA86</accession>
<dbReference type="InterPro" id="IPR027945">
    <property type="entry name" value="SseB_C"/>
</dbReference>
<dbReference type="NCBIfam" id="NF008624">
    <property type="entry name" value="PRK11611.1"/>
    <property type="match status" value="1"/>
</dbReference>
<evidence type="ECO:0000313" key="3">
    <source>
        <dbReference type="EMBL" id="WFN56888.1"/>
    </source>
</evidence>
<feature type="domain" description="SseB protein N-terminal" evidence="1">
    <location>
        <begin position="9"/>
        <end position="125"/>
    </location>
</feature>
<sequence>MEFSPQNRLEEVLVQATSEPAHRPEFFRELLEATVYVLGRSEEEILTEPRLLAGSALQLQHWEKPDGSSAIVFFSSLAALQQAVDSEQAFLALPTRTLFETTRGATLFLNPKLPYGKEFLPQEIDHLLASESGNSLAQQQILDGDVALKISVPEALPAQMTHSLTELFKKHGYVKRAFIAHIQEPDETEPHWLIGLDAQGDALETLIQEAGLVATDTQPDDRPVDLCVVSENEPGISHFLIRHTTPFYERKWGSFLRDFKNNAPA</sequence>
<organism evidence="3 4">
    <name type="scientific">Dickeya lacustris</name>
    <dbReference type="NCBI Taxonomy" id="2259638"/>
    <lineage>
        <taxon>Bacteria</taxon>
        <taxon>Pseudomonadati</taxon>
        <taxon>Pseudomonadota</taxon>
        <taxon>Gammaproteobacteria</taxon>
        <taxon>Enterobacterales</taxon>
        <taxon>Pectobacteriaceae</taxon>
        <taxon>Dickeya</taxon>
    </lineage>
</organism>
<keyword evidence="4" id="KW-1185">Reference proteome</keyword>
<dbReference type="RefSeq" id="WP_125260297.1">
    <property type="nucleotide sequence ID" value="NZ_CP114280.1"/>
</dbReference>
<dbReference type="InterPro" id="IPR009839">
    <property type="entry name" value="SseB_N"/>
</dbReference>
<evidence type="ECO:0000259" key="2">
    <source>
        <dbReference type="Pfam" id="PF14581"/>
    </source>
</evidence>
<gene>
    <name evidence="3" type="primary">sseB</name>
    <name evidence="3" type="ORF">O1Q98_06480</name>
</gene>
<dbReference type="Pfam" id="PF07179">
    <property type="entry name" value="SseB"/>
    <property type="match status" value="1"/>
</dbReference>
<name>A0ABY8GA86_9GAMM</name>
<feature type="domain" description="SseB protein C-terminal" evidence="2">
    <location>
        <begin position="144"/>
        <end position="250"/>
    </location>
</feature>
<reference evidence="3 4" key="1">
    <citation type="submission" date="2022-12" db="EMBL/GenBank/DDBJ databases">
        <title>Complete genome sequencing of Dickeya lacustris type strain LMG30899.</title>
        <authorList>
            <person name="Dobhal S."/>
            <person name="Arizala D."/>
            <person name="Arif M."/>
        </authorList>
    </citation>
    <scope>NUCLEOTIDE SEQUENCE [LARGE SCALE GENOMIC DNA]</scope>
    <source>
        <strain evidence="3 4">LMG30899</strain>
    </source>
</reference>
<evidence type="ECO:0000259" key="1">
    <source>
        <dbReference type="Pfam" id="PF07179"/>
    </source>
</evidence>
<evidence type="ECO:0000313" key="4">
    <source>
        <dbReference type="Proteomes" id="UP001219630"/>
    </source>
</evidence>
<dbReference type="Pfam" id="PF14581">
    <property type="entry name" value="SseB_C"/>
    <property type="match status" value="1"/>
</dbReference>
<proteinExistence type="predicted"/>
<protein>
    <submittedName>
        <fullName evidence="3">Enhanced serine sensitivity protein SseB</fullName>
    </submittedName>
</protein>